<dbReference type="Proteomes" id="UP000243205">
    <property type="component" value="Unassembled WGS sequence"/>
</dbReference>
<dbReference type="CDD" id="cd00060">
    <property type="entry name" value="FHA"/>
    <property type="match status" value="1"/>
</dbReference>
<dbReference type="SUPFAM" id="SSF49879">
    <property type="entry name" value="SMAD/FHA domain"/>
    <property type="match status" value="1"/>
</dbReference>
<proteinExistence type="predicted"/>
<dbReference type="AlphaFoldDB" id="A0A1G6X4L3"/>
<dbReference type="STRING" id="57664.SAMN05661003_101117"/>
<evidence type="ECO:0000313" key="2">
    <source>
        <dbReference type="EMBL" id="SDD72347.1"/>
    </source>
</evidence>
<accession>A0A1G6X4L3</accession>
<keyword evidence="3" id="KW-1185">Reference proteome</keyword>
<dbReference type="InterPro" id="IPR008984">
    <property type="entry name" value="SMAD_FHA_dom_sf"/>
</dbReference>
<protein>
    <recommendedName>
        <fullName evidence="4">FHA domain-containing protein</fullName>
    </recommendedName>
</protein>
<dbReference type="EMBL" id="FNAQ01000001">
    <property type="protein sequence ID" value="SDD72347.1"/>
    <property type="molecule type" value="Genomic_DNA"/>
</dbReference>
<gene>
    <name evidence="2" type="ORF">SAMN05661003_101117</name>
</gene>
<evidence type="ECO:0000313" key="3">
    <source>
        <dbReference type="Proteomes" id="UP000243205"/>
    </source>
</evidence>
<feature type="region of interest" description="Disordered" evidence="1">
    <location>
        <begin position="1"/>
        <end position="21"/>
    </location>
</feature>
<dbReference type="Gene3D" id="2.60.200.20">
    <property type="match status" value="1"/>
</dbReference>
<name>A0A1G6X4L3_9BACT</name>
<sequence>MRCSASVSRARTDEVPSPRCRRQGNRAQSWLDRTLAVAPLVLKPLDGSQKTLAFAQKSIRVGADERNELVIADLLVASFHALILCQGGLVRLVAYTDGETRVNAQAVTAECYVFRGDRLTFGRTEYLLLDAPKLCWNLPAH</sequence>
<reference evidence="3" key="1">
    <citation type="submission" date="2016-10" db="EMBL/GenBank/DDBJ databases">
        <authorList>
            <person name="Varghese N."/>
            <person name="Submissions S."/>
        </authorList>
    </citation>
    <scope>NUCLEOTIDE SEQUENCE [LARGE SCALE GENOMIC DNA]</scope>
    <source>
        <strain evidence="3">DSM 8987</strain>
    </source>
</reference>
<evidence type="ECO:0008006" key="4">
    <source>
        <dbReference type="Google" id="ProtNLM"/>
    </source>
</evidence>
<evidence type="ECO:0000256" key="1">
    <source>
        <dbReference type="SAM" id="MobiDB-lite"/>
    </source>
</evidence>
<organism evidence="2 3">
    <name type="scientific">Desulfuromonas thiophila</name>
    <dbReference type="NCBI Taxonomy" id="57664"/>
    <lineage>
        <taxon>Bacteria</taxon>
        <taxon>Pseudomonadati</taxon>
        <taxon>Thermodesulfobacteriota</taxon>
        <taxon>Desulfuromonadia</taxon>
        <taxon>Desulfuromonadales</taxon>
        <taxon>Desulfuromonadaceae</taxon>
        <taxon>Desulfuromonas</taxon>
    </lineage>
</organism>